<dbReference type="AlphaFoldDB" id="A0A093FW71"/>
<evidence type="ECO:0000256" key="3">
    <source>
        <dbReference type="ARBA" id="ARBA00022499"/>
    </source>
</evidence>
<dbReference type="Gene3D" id="1.25.40.10">
    <property type="entry name" value="Tetratricopeptide repeat domain"/>
    <property type="match status" value="1"/>
</dbReference>
<organism evidence="11 12">
    <name type="scientific">Dryobates pubescens</name>
    <name type="common">Downy woodpecker</name>
    <name type="synonym">Picoides pubescens</name>
    <dbReference type="NCBI Taxonomy" id="118200"/>
    <lineage>
        <taxon>Eukaryota</taxon>
        <taxon>Metazoa</taxon>
        <taxon>Chordata</taxon>
        <taxon>Craniata</taxon>
        <taxon>Vertebrata</taxon>
        <taxon>Euteleostomi</taxon>
        <taxon>Archelosauria</taxon>
        <taxon>Archosauria</taxon>
        <taxon>Dinosauria</taxon>
        <taxon>Saurischia</taxon>
        <taxon>Theropoda</taxon>
        <taxon>Coelurosauria</taxon>
        <taxon>Aves</taxon>
        <taxon>Neognathae</taxon>
        <taxon>Neoaves</taxon>
        <taxon>Telluraves</taxon>
        <taxon>Coraciimorphae</taxon>
        <taxon>Piciformes</taxon>
        <taxon>Picidae</taxon>
        <taxon>Dryobates</taxon>
    </lineage>
</organism>
<evidence type="ECO:0000256" key="9">
    <source>
        <dbReference type="ARBA" id="ARBA00075103"/>
    </source>
</evidence>
<dbReference type="PANTHER" id="PTHR10758:SF2">
    <property type="entry name" value="26S PROTEASOME NON-ATPASE REGULATORY SUBUNIT 3"/>
    <property type="match status" value="1"/>
</dbReference>
<gene>
    <name evidence="11" type="ORF">N307_06907</name>
</gene>
<keyword evidence="12" id="KW-1185">Reference proteome</keyword>
<sequence>DIKEHVKQLEKAVAGKEPRYVLRALRALPSTSRRLNSNVLHKAINGFFTSNTTLRDFLLAFLEEAMDTEAELQFRPRTGKAASAPLLPEVETYLQLLLVIYLMNSKRYPEAQKVSDDLMQKISSQNRRALDLVVAKCYYYHSRIYEFLNKLDVVRSFLHARLRTATLRHDADGQATLLNLLLRNYLHYNLYDQAEKLVSKSVFPEQANNNEWARYLYYTGRIKAIQLEYSEARRTMTNALRKAPQHTAVGFKQTVHKLLIVVELLLGEIPDRLQFRQPSLKRSLMPYFLLTQGRSL</sequence>
<dbReference type="SMART" id="SM00753">
    <property type="entry name" value="PAM"/>
    <property type="match status" value="1"/>
</dbReference>
<feature type="non-terminal residue" evidence="11">
    <location>
        <position position="1"/>
    </location>
</feature>
<feature type="non-terminal residue" evidence="11">
    <location>
        <position position="296"/>
    </location>
</feature>
<reference evidence="11 12" key="1">
    <citation type="submission" date="2014-04" db="EMBL/GenBank/DDBJ databases">
        <title>Genome evolution of avian class.</title>
        <authorList>
            <person name="Zhang G."/>
            <person name="Li C."/>
        </authorList>
    </citation>
    <scope>NUCLEOTIDE SEQUENCE [LARGE SCALE GENOMIC DNA]</scope>
    <source>
        <strain evidence="11">BGI_N307</strain>
    </source>
</reference>
<dbReference type="FunFam" id="1.25.40.10:FF:000174">
    <property type="entry name" value="26S proteasome non-ATPase regulatory subunit 3"/>
    <property type="match status" value="1"/>
</dbReference>
<dbReference type="Pfam" id="PF25573">
    <property type="entry name" value="TPR_PSMD3_N"/>
    <property type="match status" value="1"/>
</dbReference>
<evidence type="ECO:0000256" key="2">
    <source>
        <dbReference type="ARBA" id="ARBA00007912"/>
    </source>
</evidence>
<evidence type="ECO:0000256" key="4">
    <source>
        <dbReference type="ARBA" id="ARBA00022553"/>
    </source>
</evidence>
<keyword evidence="4" id="KW-0597">Phosphoprotein</keyword>
<dbReference type="InterPro" id="IPR050756">
    <property type="entry name" value="CSN3"/>
</dbReference>
<comment type="similarity">
    <text evidence="2">Belongs to the proteasome subunit S3 family.</text>
</comment>
<evidence type="ECO:0000259" key="10">
    <source>
        <dbReference type="Pfam" id="PF25573"/>
    </source>
</evidence>
<dbReference type="EMBL" id="KL214713">
    <property type="protein sequence ID" value="KFV61053.1"/>
    <property type="molecule type" value="Genomic_DNA"/>
</dbReference>
<keyword evidence="5" id="KW-0832">Ubl conjugation</keyword>
<comment type="subunit">
    <text evidence="7">Component of the 19S proteasome regulatory particle complex. The 26S proteasome consists of a 20S core particle (CP) and two 19S regulatory subunits (RP). The regulatory particle is made of a lid composed of 9 subunits including PSMD3, a base containing 6 ATPases and few additional components. Interacts with UBQLN1 (via ubiquitin-like domain). Interacts with ERCC6.</text>
</comment>
<evidence type="ECO:0000313" key="12">
    <source>
        <dbReference type="Proteomes" id="UP000053875"/>
    </source>
</evidence>
<evidence type="ECO:0000256" key="7">
    <source>
        <dbReference type="ARBA" id="ARBA00063952"/>
    </source>
</evidence>
<dbReference type="InterPro" id="IPR057985">
    <property type="entry name" value="TPR_PSMD3_N"/>
</dbReference>
<protein>
    <recommendedName>
        <fullName evidence="8">26S proteasome non-ATPase regulatory subunit 3</fullName>
    </recommendedName>
    <alternativeName>
        <fullName evidence="9">26S proteasome regulatory subunit RPN3</fullName>
    </alternativeName>
</protein>
<feature type="domain" description="26S proteasome non-ATPase regulatory subunit 3 N-terminal TPR repeats" evidence="10">
    <location>
        <begin position="1"/>
        <end position="291"/>
    </location>
</feature>
<accession>A0A093FW71</accession>
<dbReference type="GO" id="GO:0008541">
    <property type="term" value="C:proteasome regulatory particle, lid subcomplex"/>
    <property type="evidence" value="ECO:0007669"/>
    <property type="project" value="TreeGrafter"/>
</dbReference>
<evidence type="ECO:0000313" key="11">
    <source>
        <dbReference type="EMBL" id="KFV61053.1"/>
    </source>
</evidence>
<dbReference type="Proteomes" id="UP000053875">
    <property type="component" value="Unassembled WGS sequence"/>
</dbReference>
<evidence type="ECO:0000256" key="6">
    <source>
        <dbReference type="ARBA" id="ARBA00022942"/>
    </source>
</evidence>
<evidence type="ECO:0000256" key="8">
    <source>
        <dbReference type="ARBA" id="ARBA00071764"/>
    </source>
</evidence>
<dbReference type="STRING" id="118200.A0A093FW71"/>
<dbReference type="PANTHER" id="PTHR10758">
    <property type="entry name" value="26S PROTEASOME NON-ATPASE REGULATORY SUBUNIT 3/COP9 SIGNALOSOME COMPLEX SUBUNIT 3"/>
    <property type="match status" value="1"/>
</dbReference>
<comment type="function">
    <text evidence="1">Component of the 26S proteasome, a multiprotein complex involved in the ATP-dependent degradation of ubiquitinated proteins. This complex plays a key role in the maintenance of protein homeostasis by removing misfolded or damaged proteins, which could impair cellular functions, and by removing proteins whose functions are no longer required. Therefore, the proteasome participates in numerous cellular processes, including cell cycle progression, apoptosis, or DNA damage repair.</text>
</comment>
<keyword evidence="3" id="KW-1017">Isopeptide bond</keyword>
<evidence type="ECO:0000256" key="5">
    <source>
        <dbReference type="ARBA" id="ARBA00022843"/>
    </source>
</evidence>
<name>A0A093FW71_DRYPU</name>
<dbReference type="GO" id="GO:0006511">
    <property type="term" value="P:ubiquitin-dependent protein catabolic process"/>
    <property type="evidence" value="ECO:0007669"/>
    <property type="project" value="TreeGrafter"/>
</dbReference>
<proteinExistence type="inferred from homology"/>
<dbReference type="InterPro" id="IPR011990">
    <property type="entry name" value="TPR-like_helical_dom_sf"/>
</dbReference>
<evidence type="ECO:0000256" key="1">
    <source>
        <dbReference type="ARBA" id="ARBA00002362"/>
    </source>
</evidence>
<keyword evidence="6 11" id="KW-0647">Proteasome</keyword>